<keyword evidence="2" id="KW-1185">Reference proteome</keyword>
<evidence type="ECO:0000313" key="1">
    <source>
        <dbReference type="EMBL" id="BBX82957.1"/>
    </source>
</evidence>
<reference evidence="1 2" key="1">
    <citation type="journal article" date="2019" name="Emerg. Microbes Infect.">
        <title>Comprehensive subspecies identification of 175 nontuberculous mycobacteria species based on 7547 genomic profiles.</title>
        <authorList>
            <person name="Matsumoto Y."/>
            <person name="Kinjo T."/>
            <person name="Motooka D."/>
            <person name="Nabeya D."/>
            <person name="Jung N."/>
            <person name="Uechi K."/>
            <person name="Horii T."/>
            <person name="Iida T."/>
            <person name="Fujita J."/>
            <person name="Nakamura S."/>
        </authorList>
    </citation>
    <scope>NUCLEOTIDE SEQUENCE [LARGE SCALE GENOMIC DNA]</scope>
    <source>
        <strain evidence="1 2">JCM 15296</strain>
    </source>
</reference>
<dbReference type="EMBL" id="AP022577">
    <property type="protein sequence ID" value="BBX82957.1"/>
    <property type="molecule type" value="Genomic_DNA"/>
</dbReference>
<evidence type="ECO:0008006" key="3">
    <source>
        <dbReference type="Google" id="ProtNLM"/>
    </source>
</evidence>
<evidence type="ECO:0000313" key="2">
    <source>
        <dbReference type="Proteomes" id="UP000465609"/>
    </source>
</evidence>
<organism evidence="1 2">
    <name type="scientific">Mycolicibacterium aubagnense</name>
    <dbReference type="NCBI Taxonomy" id="319707"/>
    <lineage>
        <taxon>Bacteria</taxon>
        <taxon>Bacillati</taxon>
        <taxon>Actinomycetota</taxon>
        <taxon>Actinomycetes</taxon>
        <taxon>Mycobacteriales</taxon>
        <taxon>Mycobacteriaceae</taxon>
        <taxon>Mycolicibacterium</taxon>
    </lineage>
</organism>
<sequence>MLDEFRESARMGQHAAAEAWRQFNKVLDEAIPEAIHPLRAKVVDAAISLADTLAAAQYQFHRNLIRTTEGALTRTDGKEKDND</sequence>
<name>A0ABN5YPP2_9MYCO</name>
<accession>A0ABN5YPP2</accession>
<gene>
    <name evidence="1" type="ORF">MAUB_08300</name>
</gene>
<dbReference type="Proteomes" id="UP000465609">
    <property type="component" value="Chromosome"/>
</dbReference>
<protein>
    <recommendedName>
        <fullName evidence="3">ESX-1 secretion-associated protein</fullName>
    </recommendedName>
</protein>
<proteinExistence type="predicted"/>